<dbReference type="Gene3D" id="3.10.129.110">
    <property type="entry name" value="Polyketide synthase dehydratase"/>
    <property type="match status" value="1"/>
</dbReference>
<dbReference type="SUPFAM" id="SSF53901">
    <property type="entry name" value="Thiolase-like"/>
    <property type="match status" value="1"/>
</dbReference>
<keyword evidence="2" id="KW-0597">Phosphoprotein</keyword>
<dbReference type="Proteomes" id="UP001596083">
    <property type="component" value="Unassembled WGS sequence"/>
</dbReference>
<sequence length="1541" mass="162198">MTAAPEPVAVVGMAVTLPGAGDLGTYWHNISTGVDAISEAPEGRWGNGQDRPRGGFVDGMADFDSAAFGIAPADVAGGEPDQFIALRTAAAALADAGGTLPQDRARVGIVLGRGGYLTPGLARLDQRVRTSAQLVSTLREVMPGLGEKRLDSLRTAFLDALGPHRPDTALGLVPNLAASRIANRLDLRGPAYTVDAACASSLVAVDHAVTELRRGRCDVMLAGGTHHCHDITLWSVFADLKALSPTQRIRPFHRDADGMLLAEGTGIVVLKRLADARRAGDRVYALVRGVGVAADGRASSLVAPDPAGQARAVRLAWAEAGLDPAAPDALGLLEAHGTGTSRGDAAELAVLADVFGLPDRGPDAVVGSVKSMIGHAMPAAGAASLVKAALAIHHRILPPTLHCELPHPALAATRFRPLAAARPWEAEVRRAGVNAFGFGGINAHVVLEELPVPAPVRTRRATVATAREPVLRLAADTPRALAALLDTDDAALRACSVRGSGPARLAVAGPGAKQLALARRAVARGRLWGGRGDVWFVPEPLLGAGGGRTAFLFPGVEAGFAPQVEDVARHFGWAHVPVPQEGDGSLAGHGKALVDVGVLLTVALHRLGIRPDAVAGHSIGEWAAMGVAGVFDVDEPGASLTEVFAHRVRLPALPFLLLGAPAARVETELHRFPGVVLSHDDAPHQCVVCGPADLVDALAGRMRDEGVLGRVLPFTSGFHTPMLAPHLGPVRETVSRMTVRPGRIPVWSATTAAPFPDDAAGIREMFLRHLLEPVRFRELTEALYAAGFRAFVQAGTGQLPALVGDTLGRRAHVAVTANSPQRAGLAQLDRVVAALWSAGAEPDFGALGVRGKPLRLGSGAGPVSLAPDVRDRLRAEFARDGGGPASPLRALAGHVPAAAELEALLDETAATAAELFAATERTDQVPGRPGTGSGRAARAAASVPRDGAAAVSPQGVAARPPEKQPESTTGGAPVSVGARSVAPAPRDGADSAYRSGTADRPGAARKQLPVHPARTGPPSVPAAPAVTRTVVDIDPAQQPWLLDHCFFRQRPGWPELADRWPVVPATTIVQFMLDAVAAVDSGRTPVAVYDARFLEWAVAAPPTAVDLTVTAGPHGLYDTRFGRYARARVRTAVNHPEPPAPWACDAPETGPPVSAREMYDRRWMFHGPCFQGVTEITALGERHVRGILTTPDAPGALLDNAGQLLGYWLLARHGLRFTPFPVGIRQLTLHGPHPVPGTRVACHLRVTRTGDTLLEADGQLTRDGRVWAMFHGWQDRHFDLTLATVATCRTPESRTFSTPQPGGWQLLFDHWPDPASLELMMRSQFAGTERDAYARHPLRGRRQWLLGRVAAKDAVRHHLWAHDAGPVFPGEIRVDNAPSGRPVPHGVHGRRLPPLELSLAHCREAAVALARPGGSPAGIGIEEITDRPAVTYEAILAPAERASFERLGGGPEWLARFWTAKEAAAKAEGTGLRGDPHGFLVSAGRPGRADLLDVRAPSGHSYRLRLAPVGNPPGLPPRSYVVAWTEADIGQGPAQKEEQQP</sequence>
<keyword evidence="8" id="KW-1185">Reference proteome</keyword>
<dbReference type="PANTHER" id="PTHR43775">
    <property type="entry name" value="FATTY ACID SYNTHASE"/>
    <property type="match status" value="1"/>
</dbReference>
<dbReference type="Pfam" id="PF14765">
    <property type="entry name" value="PS-DH"/>
    <property type="match status" value="1"/>
</dbReference>
<dbReference type="Pfam" id="PF16197">
    <property type="entry name" value="KAsynt_C_assoc"/>
    <property type="match status" value="1"/>
</dbReference>
<evidence type="ECO:0000256" key="1">
    <source>
        <dbReference type="ARBA" id="ARBA00022450"/>
    </source>
</evidence>
<evidence type="ECO:0000313" key="8">
    <source>
        <dbReference type="Proteomes" id="UP001596083"/>
    </source>
</evidence>
<feature type="domain" description="Ketosynthase family 3 (KS3)" evidence="6">
    <location>
        <begin position="5"/>
        <end position="449"/>
    </location>
</feature>
<dbReference type="SMART" id="SM00827">
    <property type="entry name" value="PKS_AT"/>
    <property type="match status" value="1"/>
</dbReference>
<dbReference type="InterPro" id="IPR016035">
    <property type="entry name" value="Acyl_Trfase/lysoPLipase"/>
</dbReference>
<name>A0ABW0Z6Q9_9ACTN</name>
<dbReference type="PANTHER" id="PTHR43775:SF37">
    <property type="entry name" value="SI:DKEY-61P9.11"/>
    <property type="match status" value="1"/>
</dbReference>
<dbReference type="Pfam" id="PF00698">
    <property type="entry name" value="Acyl_transf_1"/>
    <property type="match status" value="1"/>
</dbReference>
<dbReference type="SMART" id="SM00825">
    <property type="entry name" value="PKS_KS"/>
    <property type="match status" value="1"/>
</dbReference>
<dbReference type="InterPro" id="IPR018201">
    <property type="entry name" value="Ketoacyl_synth_AS"/>
</dbReference>
<dbReference type="Pfam" id="PF01648">
    <property type="entry name" value="ACPS"/>
    <property type="match status" value="1"/>
</dbReference>
<dbReference type="Gene3D" id="3.40.366.10">
    <property type="entry name" value="Malonyl-Coenzyme A Acyl Carrier Protein, domain 2"/>
    <property type="match status" value="1"/>
</dbReference>
<dbReference type="InterPro" id="IPR049551">
    <property type="entry name" value="PKS_DH_C"/>
</dbReference>
<dbReference type="CDD" id="cd00833">
    <property type="entry name" value="PKS"/>
    <property type="match status" value="1"/>
</dbReference>
<keyword evidence="1" id="KW-0596">Phosphopantetheine</keyword>
<organism evidence="7 8">
    <name type="scientific">Streptomyces gamaensis</name>
    <dbReference type="NCBI Taxonomy" id="1763542"/>
    <lineage>
        <taxon>Bacteria</taxon>
        <taxon>Bacillati</taxon>
        <taxon>Actinomycetota</taxon>
        <taxon>Actinomycetes</taxon>
        <taxon>Kitasatosporales</taxon>
        <taxon>Streptomycetaceae</taxon>
        <taxon>Streptomyces</taxon>
    </lineage>
</organism>
<dbReference type="InterPro" id="IPR042104">
    <property type="entry name" value="PKS_dehydratase_sf"/>
</dbReference>
<dbReference type="SUPFAM" id="SSF52151">
    <property type="entry name" value="FabD/lysophospholipase-like"/>
    <property type="match status" value="1"/>
</dbReference>
<dbReference type="InterPro" id="IPR029069">
    <property type="entry name" value="HotDog_dom_sf"/>
</dbReference>
<dbReference type="InterPro" id="IPR014043">
    <property type="entry name" value="Acyl_transferase_dom"/>
</dbReference>
<dbReference type="InterPro" id="IPR032821">
    <property type="entry name" value="PKS_assoc"/>
</dbReference>
<gene>
    <name evidence="7" type="ORF">ACFP1Z_30525</name>
</gene>
<evidence type="ECO:0000313" key="7">
    <source>
        <dbReference type="EMBL" id="MFC5724499.1"/>
    </source>
</evidence>
<dbReference type="Pfam" id="PF00109">
    <property type="entry name" value="ketoacyl-synt"/>
    <property type="match status" value="1"/>
</dbReference>
<keyword evidence="3" id="KW-0808">Transferase</keyword>
<dbReference type="PROSITE" id="PS00606">
    <property type="entry name" value="KS3_1"/>
    <property type="match status" value="1"/>
</dbReference>
<evidence type="ECO:0000256" key="2">
    <source>
        <dbReference type="ARBA" id="ARBA00022553"/>
    </source>
</evidence>
<feature type="compositionally biased region" description="Low complexity" evidence="5">
    <location>
        <begin position="934"/>
        <end position="951"/>
    </location>
</feature>
<dbReference type="InterPro" id="IPR016039">
    <property type="entry name" value="Thiolase-like"/>
</dbReference>
<dbReference type="InterPro" id="IPR014031">
    <property type="entry name" value="Ketoacyl_synth_C"/>
</dbReference>
<evidence type="ECO:0000256" key="5">
    <source>
        <dbReference type="SAM" id="MobiDB-lite"/>
    </source>
</evidence>
<evidence type="ECO:0000256" key="4">
    <source>
        <dbReference type="ARBA" id="ARBA00023315"/>
    </source>
</evidence>
<keyword evidence="4" id="KW-0012">Acyltransferase</keyword>
<dbReference type="SUPFAM" id="SSF56214">
    <property type="entry name" value="4'-phosphopantetheinyl transferase"/>
    <property type="match status" value="2"/>
</dbReference>
<evidence type="ECO:0000259" key="6">
    <source>
        <dbReference type="PROSITE" id="PS52004"/>
    </source>
</evidence>
<dbReference type="SUPFAM" id="SSF54637">
    <property type="entry name" value="Thioesterase/thiol ester dehydrase-isomerase"/>
    <property type="match status" value="1"/>
</dbReference>
<dbReference type="Gene3D" id="3.30.70.3290">
    <property type="match status" value="1"/>
</dbReference>
<dbReference type="InterPro" id="IPR020841">
    <property type="entry name" value="PKS_Beta-ketoAc_synthase_dom"/>
</dbReference>
<comment type="caution">
    <text evidence="7">The sequence shown here is derived from an EMBL/GenBank/DDBJ whole genome shotgun (WGS) entry which is preliminary data.</text>
</comment>
<dbReference type="InterPro" id="IPR050091">
    <property type="entry name" value="PKS_NRPS_Biosynth_Enz"/>
</dbReference>
<dbReference type="EMBL" id="JBHSPB010000029">
    <property type="protein sequence ID" value="MFC5724499.1"/>
    <property type="molecule type" value="Genomic_DNA"/>
</dbReference>
<dbReference type="InterPro" id="IPR014030">
    <property type="entry name" value="Ketoacyl_synth_N"/>
</dbReference>
<dbReference type="InterPro" id="IPR008278">
    <property type="entry name" value="4-PPantetheinyl_Trfase_dom"/>
</dbReference>
<reference evidence="8" key="1">
    <citation type="journal article" date="2019" name="Int. J. Syst. Evol. Microbiol.">
        <title>The Global Catalogue of Microorganisms (GCM) 10K type strain sequencing project: providing services to taxonomists for standard genome sequencing and annotation.</title>
        <authorList>
            <consortium name="The Broad Institute Genomics Platform"/>
            <consortium name="The Broad Institute Genome Sequencing Center for Infectious Disease"/>
            <person name="Wu L."/>
            <person name="Ma J."/>
        </authorList>
    </citation>
    <scope>NUCLEOTIDE SEQUENCE [LARGE SCALE GENOMIC DNA]</scope>
    <source>
        <strain evidence="8">CGMCC 4.7304</strain>
    </source>
</reference>
<protein>
    <submittedName>
        <fullName evidence="7">Beta-ketoacyl synthase N-terminal-like domain-containing protein</fullName>
    </submittedName>
</protein>
<dbReference type="InterPro" id="IPR001227">
    <property type="entry name" value="Ac_transferase_dom_sf"/>
</dbReference>
<dbReference type="PROSITE" id="PS52004">
    <property type="entry name" value="KS3_2"/>
    <property type="match status" value="1"/>
</dbReference>
<dbReference type="RefSeq" id="WP_390320961.1">
    <property type="nucleotide sequence ID" value="NZ_JBHSPB010000029.1"/>
</dbReference>
<dbReference type="Gene3D" id="3.90.470.20">
    <property type="entry name" value="4'-phosphopantetheinyl transferase domain"/>
    <property type="match status" value="2"/>
</dbReference>
<accession>A0ABW0Z6Q9</accession>
<feature type="region of interest" description="Disordered" evidence="5">
    <location>
        <begin position="917"/>
        <end position="1023"/>
    </location>
</feature>
<proteinExistence type="predicted"/>
<dbReference type="Pfam" id="PF02801">
    <property type="entry name" value="Ketoacyl-synt_C"/>
    <property type="match status" value="1"/>
</dbReference>
<dbReference type="InterPro" id="IPR037143">
    <property type="entry name" value="4-PPantetheinyl_Trfase_dom_sf"/>
</dbReference>
<evidence type="ECO:0000256" key="3">
    <source>
        <dbReference type="ARBA" id="ARBA00022679"/>
    </source>
</evidence>
<dbReference type="Gene3D" id="3.40.47.10">
    <property type="match status" value="1"/>
</dbReference>